<dbReference type="Gene3D" id="1.10.10.10">
    <property type="entry name" value="Winged helix-like DNA-binding domain superfamily/Winged helix DNA-binding domain"/>
    <property type="match status" value="1"/>
</dbReference>
<dbReference type="GO" id="GO:0031297">
    <property type="term" value="P:replication fork processing"/>
    <property type="evidence" value="ECO:0007669"/>
    <property type="project" value="TreeGrafter"/>
</dbReference>
<dbReference type="GO" id="GO:0003697">
    <property type="term" value="F:single-stranded DNA binding"/>
    <property type="evidence" value="ECO:0007669"/>
    <property type="project" value="TreeGrafter"/>
</dbReference>
<dbReference type="GO" id="GO:0044547">
    <property type="term" value="F:DNA topoisomerase binding"/>
    <property type="evidence" value="ECO:0007669"/>
    <property type="project" value="TreeGrafter"/>
</dbReference>
<feature type="transmembrane region" description="Helical" evidence="6">
    <location>
        <begin position="84"/>
        <end position="105"/>
    </location>
</feature>
<name>A0AAF5I4B1_STRER</name>
<dbReference type="InterPro" id="IPR036388">
    <property type="entry name" value="WH-like_DNA-bd_sf"/>
</dbReference>
<dbReference type="SMART" id="SM01381">
    <property type="entry name" value="7TM_GPCR_Srsx"/>
    <property type="match status" value="1"/>
</dbReference>
<dbReference type="PROSITE" id="PS50262">
    <property type="entry name" value="G_PROTEIN_RECEP_F1_2"/>
    <property type="match status" value="1"/>
</dbReference>
<evidence type="ECO:0000256" key="4">
    <source>
        <dbReference type="ARBA" id="ARBA00023136"/>
    </source>
</evidence>
<dbReference type="InterPro" id="IPR052709">
    <property type="entry name" value="Transposase-MT_Hybrid"/>
</dbReference>
<dbReference type="PROSITE" id="PS00237">
    <property type="entry name" value="G_PROTEIN_RECEP_F1_1"/>
    <property type="match status" value="1"/>
</dbReference>
<comment type="similarity">
    <text evidence="5">Belongs to the G-protein coupled receptor 1 family.</text>
</comment>
<evidence type="ECO:0000256" key="1">
    <source>
        <dbReference type="ARBA" id="ARBA00004370"/>
    </source>
</evidence>
<feature type="transmembrane region" description="Helical" evidence="6">
    <location>
        <begin position="318"/>
        <end position="341"/>
    </location>
</feature>
<protein>
    <submittedName>
        <fullName evidence="9">G_PROTEIN_RECEP_F1_2 domain-containing protein</fullName>
    </submittedName>
</protein>
<evidence type="ECO:0000313" key="8">
    <source>
        <dbReference type="Proteomes" id="UP000035681"/>
    </source>
</evidence>
<dbReference type="GO" id="GO:0046975">
    <property type="term" value="F:histone H3K36 methyltransferase activity"/>
    <property type="evidence" value="ECO:0007669"/>
    <property type="project" value="TreeGrafter"/>
</dbReference>
<dbReference type="InterPro" id="IPR000276">
    <property type="entry name" value="GPCR_Rhodpsn"/>
</dbReference>
<dbReference type="PRINTS" id="PR00237">
    <property type="entry name" value="GPCRRHODOPSN"/>
</dbReference>
<dbReference type="Gene3D" id="3.30.420.10">
    <property type="entry name" value="Ribonuclease H-like superfamily/Ribonuclease H"/>
    <property type="match status" value="1"/>
</dbReference>
<dbReference type="WBParaSite" id="TCONS_00016073.p1">
    <property type="protein sequence ID" value="TCONS_00016073.p1"/>
    <property type="gene ID" value="XLOC_010686"/>
</dbReference>
<dbReference type="InterPro" id="IPR036397">
    <property type="entry name" value="RNaseH_sf"/>
</dbReference>
<feature type="transmembrane region" description="Helical" evidence="6">
    <location>
        <begin position="224"/>
        <end position="243"/>
    </location>
</feature>
<dbReference type="PANTHER" id="PTHR46060:SF2">
    <property type="entry name" value="HISTONE-LYSINE N-METHYLTRANSFERASE SETMAR"/>
    <property type="match status" value="1"/>
</dbReference>
<dbReference type="PANTHER" id="PTHR46060">
    <property type="entry name" value="MARINER MOS1 TRANSPOSASE-LIKE PROTEIN"/>
    <property type="match status" value="1"/>
</dbReference>
<dbReference type="GO" id="GO:0044774">
    <property type="term" value="P:mitotic DNA integrity checkpoint signaling"/>
    <property type="evidence" value="ECO:0007669"/>
    <property type="project" value="TreeGrafter"/>
</dbReference>
<dbReference type="SUPFAM" id="SSF81321">
    <property type="entry name" value="Family A G protein-coupled receptor-like"/>
    <property type="match status" value="1"/>
</dbReference>
<dbReference type="InterPro" id="IPR017452">
    <property type="entry name" value="GPCR_Rhodpsn_7TM"/>
</dbReference>
<feature type="transmembrane region" description="Helical" evidence="6">
    <location>
        <begin position="280"/>
        <end position="298"/>
    </location>
</feature>
<dbReference type="GO" id="GO:0015074">
    <property type="term" value="P:DNA integration"/>
    <property type="evidence" value="ECO:0007669"/>
    <property type="project" value="TreeGrafter"/>
</dbReference>
<dbReference type="GO" id="GO:0035861">
    <property type="term" value="C:site of double-strand break"/>
    <property type="evidence" value="ECO:0007669"/>
    <property type="project" value="TreeGrafter"/>
</dbReference>
<dbReference type="GO" id="GO:0003690">
    <property type="term" value="F:double-stranded DNA binding"/>
    <property type="evidence" value="ECO:0007669"/>
    <property type="project" value="TreeGrafter"/>
</dbReference>
<sequence length="679" mass="78921">VMTEETYYKINNIISNSNNSDYYNGENITTIIPPGVISLPLICKVFAVILYTFLSCIALIGNLMIIVIIIYFRKLKTGTNMLIMNLAFADIMIALICMPFSYWHVIIFEDSKWIFGSLFCKLLNLFQATAVFSSSWTLVAISFDRCLAILFVMSRWNKLNKKRALYVIFIIWFFSLLMACPLYFANEIIREGNDNTETCVEKWNLLKIFGSDGTKIVSLYNKSLFVLQYCMPLLVIIVTYTIIGFKMWFSGIPGGDSCSQALKRTNKTLLQERHESVKKLIPMIILISALYAGCWLPQNLLMNVLASDTDILTHPYILFIWWIAHTIAMFHSVVNPFIYYCQNKRMREGLRYMLRWLPCVTFTEFKLLAYPNQRAFGEDVVSTSTVQRWFKKFNEGNENLENEDRGRPCSTVDNDELRAVVEADPRQTLGQLAEALNVSTATVSRHLKEIGKTKKLDKWIPHELNDYQKNRRFEICSSLILRNKNDPFLDRIVTCDEKWILYDNRKRSGQWLDINEAPKSFPKPQLNQKKVMVTVWWSAEGIIHYEFLKPGETIIAESYCQQIEEMHKKLCQKRPALVNRKGPILLHDNARPHVSKKTLQKLGELGYETLPHPAYSPDLAPTDFHFFKHLDHFLNEKIFNNEEDIKTAFEDFIASRSQDFYQNGINKMVSRWQQCIDST</sequence>
<dbReference type="GO" id="GO:0042800">
    <property type="term" value="F:histone H3K4 methyltransferase activity"/>
    <property type="evidence" value="ECO:0007669"/>
    <property type="project" value="TreeGrafter"/>
</dbReference>
<evidence type="ECO:0000313" key="9">
    <source>
        <dbReference type="WBParaSite" id="TCONS_00016073.p1"/>
    </source>
</evidence>
<dbReference type="Pfam" id="PF01359">
    <property type="entry name" value="Transposase_1"/>
    <property type="match status" value="1"/>
</dbReference>
<dbReference type="Gene3D" id="1.20.1070.10">
    <property type="entry name" value="Rhodopsin 7-helix transmembrane proteins"/>
    <property type="match status" value="1"/>
</dbReference>
<dbReference type="AlphaFoldDB" id="A0AAF5I4B1"/>
<dbReference type="GO" id="GO:0006303">
    <property type="term" value="P:double-strand break repair via nonhomologous end joining"/>
    <property type="evidence" value="ECO:0007669"/>
    <property type="project" value="TreeGrafter"/>
</dbReference>
<keyword evidence="2 5" id="KW-0812">Transmembrane</keyword>
<reference evidence="9" key="1">
    <citation type="submission" date="2024-02" db="UniProtKB">
        <authorList>
            <consortium name="WormBaseParasite"/>
        </authorList>
    </citation>
    <scope>IDENTIFICATION</scope>
</reference>
<accession>A0AAF5I4B1</accession>
<dbReference type="GO" id="GO:0016020">
    <property type="term" value="C:membrane"/>
    <property type="evidence" value="ECO:0007669"/>
    <property type="project" value="UniProtKB-SubCell"/>
</dbReference>
<keyword evidence="5" id="KW-0675">Receptor</keyword>
<dbReference type="Pfam" id="PF17906">
    <property type="entry name" value="HTH_48"/>
    <property type="match status" value="1"/>
</dbReference>
<dbReference type="GO" id="GO:0004930">
    <property type="term" value="F:G protein-coupled receptor activity"/>
    <property type="evidence" value="ECO:0007669"/>
    <property type="project" value="UniProtKB-KW"/>
</dbReference>
<keyword evidence="5" id="KW-0807">Transducer</keyword>
<evidence type="ECO:0000256" key="2">
    <source>
        <dbReference type="ARBA" id="ARBA00022692"/>
    </source>
</evidence>
<keyword evidence="8" id="KW-1185">Reference proteome</keyword>
<evidence type="ECO:0000256" key="3">
    <source>
        <dbReference type="ARBA" id="ARBA00022989"/>
    </source>
</evidence>
<dbReference type="Proteomes" id="UP000035681">
    <property type="component" value="Unplaced"/>
</dbReference>
<dbReference type="Pfam" id="PF00001">
    <property type="entry name" value="7tm_1"/>
    <property type="match status" value="1"/>
</dbReference>
<feature type="transmembrane region" description="Helical" evidence="6">
    <location>
        <begin position="164"/>
        <end position="184"/>
    </location>
</feature>
<feature type="domain" description="G-protein coupled receptors family 1 profile" evidence="7">
    <location>
        <begin position="61"/>
        <end position="339"/>
    </location>
</feature>
<dbReference type="Pfam" id="PF13412">
    <property type="entry name" value="HTH_24"/>
    <property type="match status" value="1"/>
</dbReference>
<keyword evidence="3 6" id="KW-1133">Transmembrane helix</keyword>
<evidence type="ECO:0000259" key="7">
    <source>
        <dbReference type="PROSITE" id="PS50262"/>
    </source>
</evidence>
<feature type="transmembrane region" description="Helical" evidence="6">
    <location>
        <begin position="125"/>
        <end position="152"/>
    </location>
</feature>
<keyword evidence="4 6" id="KW-0472">Membrane</keyword>
<proteinExistence type="inferred from homology"/>
<evidence type="ECO:0000256" key="6">
    <source>
        <dbReference type="SAM" id="Phobius"/>
    </source>
</evidence>
<dbReference type="GO" id="GO:0000729">
    <property type="term" value="P:DNA double-strand break processing"/>
    <property type="evidence" value="ECO:0007669"/>
    <property type="project" value="TreeGrafter"/>
</dbReference>
<dbReference type="InterPro" id="IPR001888">
    <property type="entry name" value="Transposase_1"/>
</dbReference>
<keyword evidence="5" id="KW-0297">G-protein coupled receptor</keyword>
<dbReference type="InterPro" id="IPR041426">
    <property type="entry name" value="Mos1_HTH"/>
</dbReference>
<dbReference type="GO" id="GO:0000793">
    <property type="term" value="C:condensed chromosome"/>
    <property type="evidence" value="ECO:0007669"/>
    <property type="project" value="TreeGrafter"/>
</dbReference>
<comment type="subcellular location">
    <subcellularLocation>
        <location evidence="1">Membrane</location>
    </subcellularLocation>
</comment>
<feature type="transmembrane region" description="Helical" evidence="6">
    <location>
        <begin position="48"/>
        <end position="72"/>
    </location>
</feature>
<dbReference type="GO" id="GO:0000014">
    <property type="term" value="F:single-stranded DNA endodeoxyribonuclease activity"/>
    <property type="evidence" value="ECO:0007669"/>
    <property type="project" value="TreeGrafter"/>
</dbReference>
<evidence type="ECO:0000256" key="5">
    <source>
        <dbReference type="RuleBase" id="RU000688"/>
    </source>
</evidence>
<dbReference type="GO" id="GO:0005634">
    <property type="term" value="C:nucleus"/>
    <property type="evidence" value="ECO:0007669"/>
    <property type="project" value="TreeGrafter"/>
</dbReference>
<organism evidence="8 9">
    <name type="scientific">Strongyloides stercoralis</name>
    <name type="common">Threadworm</name>
    <dbReference type="NCBI Taxonomy" id="6248"/>
    <lineage>
        <taxon>Eukaryota</taxon>
        <taxon>Metazoa</taxon>
        <taxon>Ecdysozoa</taxon>
        <taxon>Nematoda</taxon>
        <taxon>Chromadorea</taxon>
        <taxon>Rhabditida</taxon>
        <taxon>Tylenchina</taxon>
        <taxon>Panagrolaimomorpha</taxon>
        <taxon>Strongyloidoidea</taxon>
        <taxon>Strongyloididae</taxon>
        <taxon>Strongyloides</taxon>
    </lineage>
</organism>